<dbReference type="NCBIfam" id="TIGR00634">
    <property type="entry name" value="recN"/>
    <property type="match status" value="1"/>
</dbReference>
<comment type="similarity">
    <text evidence="2 9">Belongs to the RecN family.</text>
</comment>
<sequence>MLRELAITNFALIDHTVIEFESGFNVLTGETGAGKSIILGALSLLLGSKASSDIVRSGHDKAKVEAIFEIAAQSPIWQRLRAMGIESDSEGLLILRREISHKGRSRNYINNTSVTVTTMAEALSGLVAIHGQHQHQMLLEPKNHLAMLDRFADLWTERLKLQKVHTAVTAKLQEIATLRKKERELVQKQDLIGFQMREIDQADLRPGEEEELRREEKILSSAHKYMELLQRSYALLYDDDNSICTQLSAVAHDLEEIQQIDGHFVSTTDSFTNSFYQLQEVADFIRSTRDRVEIDPQRLDIVVQRLDEIKKLKRKYGETVTEILAYRQKIQRDFEESYNFEQRISELMKSMTSSGEELRNIARSLSRLRKKAALGFKKEMESELKELGMQSVTFEVIFKKVTEETFPLSLPLAITPEGLEEVEFMISPNVGETLKPLVKIASGGEISRIMLAFRGLIADIDDIQTLVFDEIDVGIGGHIARTVGKKICSIAATRQVLCVTHLPQIASMSPHHLLVLKQIKQGRTYTKIKLLTKDERIAEIARMLDGDTTSELAKDHAAQLLIIENKR</sequence>
<evidence type="ECO:0000256" key="7">
    <source>
        <dbReference type="ARBA" id="ARBA00023204"/>
    </source>
</evidence>
<organism evidence="11 12">
    <name type="scientific">candidate division CSSED10-310 bacterium</name>
    <dbReference type="NCBI Taxonomy" id="2855610"/>
    <lineage>
        <taxon>Bacteria</taxon>
        <taxon>Bacteria division CSSED10-310</taxon>
    </lineage>
</organism>
<dbReference type="InterPro" id="IPR027417">
    <property type="entry name" value="P-loop_NTPase"/>
</dbReference>
<keyword evidence="6" id="KW-0067">ATP-binding</keyword>
<feature type="domain" description="RecF/RecN/SMC N-terminal" evidence="10">
    <location>
        <begin position="1"/>
        <end position="509"/>
    </location>
</feature>
<comment type="function">
    <text evidence="1 9">May be involved in recombinational repair of damaged DNA.</text>
</comment>
<dbReference type="InterPro" id="IPR004604">
    <property type="entry name" value="DNA_recomb/repair_RecN"/>
</dbReference>
<keyword evidence="7 9" id="KW-0234">DNA repair</keyword>
<dbReference type="EMBL" id="JBHPBY010000153">
    <property type="protein sequence ID" value="MFC1851100.1"/>
    <property type="molecule type" value="Genomic_DNA"/>
</dbReference>
<keyword evidence="5 9" id="KW-0227">DNA damage</keyword>
<proteinExistence type="inferred from homology"/>
<dbReference type="PANTHER" id="PTHR11059">
    <property type="entry name" value="DNA REPAIR PROTEIN RECN"/>
    <property type="match status" value="1"/>
</dbReference>
<evidence type="ECO:0000256" key="8">
    <source>
        <dbReference type="ARBA" id="ARBA00033408"/>
    </source>
</evidence>
<reference evidence="11 12" key="1">
    <citation type="submission" date="2024-09" db="EMBL/GenBank/DDBJ databases">
        <title>Laminarin stimulates single cell rates of sulfate reduction while oxygen inhibits transcriptomic activity in coastal marine sediment.</title>
        <authorList>
            <person name="Lindsay M."/>
            <person name="Orcutt B."/>
            <person name="Emerson D."/>
            <person name="Stepanauskas R."/>
            <person name="D'Angelo T."/>
        </authorList>
    </citation>
    <scope>NUCLEOTIDE SEQUENCE [LARGE SCALE GENOMIC DNA]</scope>
    <source>
        <strain evidence="11">SAG AM-311-K15</strain>
    </source>
</reference>
<dbReference type="Pfam" id="PF02463">
    <property type="entry name" value="SMC_N"/>
    <property type="match status" value="1"/>
</dbReference>
<dbReference type="CDD" id="cd03241">
    <property type="entry name" value="ABC_RecN"/>
    <property type="match status" value="2"/>
</dbReference>
<name>A0ABV6YY38_UNCC1</name>
<gene>
    <name evidence="11" type="primary">recN</name>
    <name evidence="11" type="ORF">ACFL27_12975</name>
</gene>
<evidence type="ECO:0000256" key="3">
    <source>
        <dbReference type="ARBA" id="ARBA00021315"/>
    </source>
</evidence>
<evidence type="ECO:0000256" key="5">
    <source>
        <dbReference type="ARBA" id="ARBA00022763"/>
    </source>
</evidence>
<dbReference type="PANTHER" id="PTHR11059:SF0">
    <property type="entry name" value="DNA REPAIR PROTEIN RECN"/>
    <property type="match status" value="1"/>
</dbReference>
<evidence type="ECO:0000313" key="11">
    <source>
        <dbReference type="EMBL" id="MFC1851100.1"/>
    </source>
</evidence>
<evidence type="ECO:0000256" key="1">
    <source>
        <dbReference type="ARBA" id="ARBA00003618"/>
    </source>
</evidence>
<evidence type="ECO:0000256" key="6">
    <source>
        <dbReference type="ARBA" id="ARBA00022840"/>
    </source>
</evidence>
<keyword evidence="4" id="KW-0547">Nucleotide-binding</keyword>
<protein>
    <recommendedName>
        <fullName evidence="3 9">DNA repair protein RecN</fullName>
    </recommendedName>
    <alternativeName>
        <fullName evidence="8 9">Recombination protein N</fullName>
    </alternativeName>
</protein>
<dbReference type="Proteomes" id="UP001594351">
    <property type="component" value="Unassembled WGS sequence"/>
</dbReference>
<accession>A0ABV6YY38</accession>
<evidence type="ECO:0000259" key="10">
    <source>
        <dbReference type="Pfam" id="PF02463"/>
    </source>
</evidence>
<dbReference type="Gene3D" id="3.40.50.300">
    <property type="entry name" value="P-loop containing nucleotide triphosphate hydrolases"/>
    <property type="match status" value="2"/>
</dbReference>
<evidence type="ECO:0000313" key="12">
    <source>
        <dbReference type="Proteomes" id="UP001594351"/>
    </source>
</evidence>
<dbReference type="InterPro" id="IPR003395">
    <property type="entry name" value="RecF/RecN/SMC_N"/>
</dbReference>
<evidence type="ECO:0000256" key="2">
    <source>
        <dbReference type="ARBA" id="ARBA00009441"/>
    </source>
</evidence>
<keyword evidence="12" id="KW-1185">Reference proteome</keyword>
<dbReference type="PIRSF" id="PIRSF003128">
    <property type="entry name" value="RecN"/>
    <property type="match status" value="1"/>
</dbReference>
<evidence type="ECO:0000256" key="4">
    <source>
        <dbReference type="ARBA" id="ARBA00022741"/>
    </source>
</evidence>
<dbReference type="SUPFAM" id="SSF52540">
    <property type="entry name" value="P-loop containing nucleoside triphosphate hydrolases"/>
    <property type="match status" value="2"/>
</dbReference>
<comment type="caution">
    <text evidence="11">The sequence shown here is derived from an EMBL/GenBank/DDBJ whole genome shotgun (WGS) entry which is preliminary data.</text>
</comment>
<evidence type="ECO:0000256" key="9">
    <source>
        <dbReference type="PIRNR" id="PIRNR003128"/>
    </source>
</evidence>